<feature type="region of interest" description="Disordered" evidence="1">
    <location>
        <begin position="24"/>
        <end position="46"/>
    </location>
</feature>
<evidence type="ECO:0000313" key="2">
    <source>
        <dbReference type="EMBL" id="KAF5806410.1"/>
    </source>
</evidence>
<feature type="region of interest" description="Disordered" evidence="1">
    <location>
        <begin position="69"/>
        <end position="100"/>
    </location>
</feature>
<reference evidence="2" key="2">
    <citation type="submission" date="2020-06" db="EMBL/GenBank/DDBJ databases">
        <title>Helianthus annuus Genome sequencing and assembly Release 2.</title>
        <authorList>
            <person name="Gouzy J."/>
            <person name="Langlade N."/>
            <person name="Munos S."/>
        </authorList>
    </citation>
    <scope>NUCLEOTIDE SEQUENCE</scope>
    <source>
        <tissue evidence="2">Leaves</tissue>
    </source>
</reference>
<dbReference type="PANTHER" id="PTHR33696">
    <property type="entry name" value="T22J18.15-RELATED"/>
    <property type="match status" value="1"/>
</dbReference>
<evidence type="ECO:0000256" key="1">
    <source>
        <dbReference type="SAM" id="MobiDB-lite"/>
    </source>
</evidence>
<name>A0A9K3J284_HELAN</name>
<gene>
    <name evidence="2" type="ORF">HanXRQr2_Chr05g0221111</name>
</gene>
<dbReference type="Gramene" id="mRNA:HanXRQr2_Chr05g0221111">
    <property type="protein sequence ID" value="CDS:HanXRQr2_Chr05g0221111.1"/>
    <property type="gene ID" value="HanXRQr2_Chr05g0221111"/>
</dbReference>
<proteinExistence type="predicted"/>
<protein>
    <submittedName>
        <fullName evidence="2">Uncharacterized protein</fullName>
    </submittedName>
</protein>
<dbReference type="Proteomes" id="UP000215914">
    <property type="component" value="Unassembled WGS sequence"/>
</dbReference>
<dbReference type="EMBL" id="MNCJ02000320">
    <property type="protein sequence ID" value="KAF5806410.1"/>
    <property type="molecule type" value="Genomic_DNA"/>
</dbReference>
<reference evidence="2" key="1">
    <citation type="journal article" date="2017" name="Nature">
        <title>The sunflower genome provides insights into oil metabolism, flowering and Asterid evolution.</title>
        <authorList>
            <person name="Badouin H."/>
            <person name="Gouzy J."/>
            <person name="Grassa C.J."/>
            <person name="Murat F."/>
            <person name="Staton S.E."/>
            <person name="Cottret L."/>
            <person name="Lelandais-Briere C."/>
            <person name="Owens G.L."/>
            <person name="Carrere S."/>
            <person name="Mayjonade B."/>
            <person name="Legrand L."/>
            <person name="Gill N."/>
            <person name="Kane N.C."/>
            <person name="Bowers J.E."/>
            <person name="Hubner S."/>
            <person name="Bellec A."/>
            <person name="Berard A."/>
            <person name="Berges H."/>
            <person name="Blanchet N."/>
            <person name="Boniface M.C."/>
            <person name="Brunel D."/>
            <person name="Catrice O."/>
            <person name="Chaidir N."/>
            <person name="Claudel C."/>
            <person name="Donnadieu C."/>
            <person name="Faraut T."/>
            <person name="Fievet G."/>
            <person name="Helmstetter N."/>
            <person name="King M."/>
            <person name="Knapp S.J."/>
            <person name="Lai Z."/>
            <person name="Le Paslier M.C."/>
            <person name="Lippi Y."/>
            <person name="Lorenzon L."/>
            <person name="Mandel J.R."/>
            <person name="Marage G."/>
            <person name="Marchand G."/>
            <person name="Marquand E."/>
            <person name="Bret-Mestries E."/>
            <person name="Morien E."/>
            <person name="Nambeesan S."/>
            <person name="Nguyen T."/>
            <person name="Pegot-Espagnet P."/>
            <person name="Pouilly N."/>
            <person name="Raftis F."/>
            <person name="Sallet E."/>
            <person name="Schiex T."/>
            <person name="Thomas J."/>
            <person name="Vandecasteele C."/>
            <person name="Vares D."/>
            <person name="Vear F."/>
            <person name="Vautrin S."/>
            <person name="Crespi M."/>
            <person name="Mangin B."/>
            <person name="Burke J.M."/>
            <person name="Salse J."/>
            <person name="Munos S."/>
            <person name="Vincourt P."/>
            <person name="Rieseberg L.H."/>
            <person name="Langlade N.B."/>
        </authorList>
    </citation>
    <scope>NUCLEOTIDE SEQUENCE</scope>
    <source>
        <tissue evidence="2">Leaves</tissue>
    </source>
</reference>
<keyword evidence="3" id="KW-1185">Reference proteome</keyword>
<evidence type="ECO:0000313" key="3">
    <source>
        <dbReference type="Proteomes" id="UP000215914"/>
    </source>
</evidence>
<feature type="compositionally biased region" description="Polar residues" evidence="1">
    <location>
        <begin position="34"/>
        <end position="46"/>
    </location>
</feature>
<dbReference type="PANTHER" id="PTHR33696:SF1">
    <property type="entry name" value="T22J18.15"/>
    <property type="match status" value="1"/>
</dbReference>
<dbReference type="AlphaFoldDB" id="A0A9K3J284"/>
<organism evidence="2 3">
    <name type="scientific">Helianthus annuus</name>
    <name type="common">Common sunflower</name>
    <dbReference type="NCBI Taxonomy" id="4232"/>
    <lineage>
        <taxon>Eukaryota</taxon>
        <taxon>Viridiplantae</taxon>
        <taxon>Streptophyta</taxon>
        <taxon>Embryophyta</taxon>
        <taxon>Tracheophyta</taxon>
        <taxon>Spermatophyta</taxon>
        <taxon>Magnoliopsida</taxon>
        <taxon>eudicotyledons</taxon>
        <taxon>Gunneridae</taxon>
        <taxon>Pentapetalae</taxon>
        <taxon>asterids</taxon>
        <taxon>campanulids</taxon>
        <taxon>Asterales</taxon>
        <taxon>Asteraceae</taxon>
        <taxon>Asteroideae</taxon>
        <taxon>Heliantheae alliance</taxon>
        <taxon>Heliantheae</taxon>
        <taxon>Helianthus</taxon>
    </lineage>
</organism>
<dbReference type="OrthoDB" id="1925896at2759"/>
<sequence length="184" mass="20443">MKNTHKRLVVSSFVSSNTNIASMDFRQHSRRSKSFPSSTTISDDPSATLSTPLHYLSIPFSWEKFPGIPKNNNHNNDDSSQNLLPLPPSSHSPTMKKYSGSRSFRNDPFLAAFVECSKDKEFEMESGGERSKLPTSDRSGFVVSMYSSCKRSCAVSESIVYRPRSSTGYILATDQDLSVAKSKP</sequence>
<comment type="caution">
    <text evidence="2">The sequence shown here is derived from an EMBL/GenBank/DDBJ whole genome shotgun (WGS) entry which is preliminary data.</text>
</comment>
<accession>A0A9K3J284</accession>
<feature type="compositionally biased region" description="Low complexity" evidence="1">
    <location>
        <begin position="71"/>
        <end position="84"/>
    </location>
</feature>